<comment type="caution">
    <text evidence="3">The sequence shown here is derived from an EMBL/GenBank/DDBJ whole genome shotgun (WGS) entry which is preliminary data.</text>
</comment>
<feature type="domain" description="Shedu protein SduA C-terminal" evidence="2">
    <location>
        <begin position="81"/>
        <end position="225"/>
    </location>
</feature>
<feature type="non-terminal residue" evidence="3">
    <location>
        <position position="1"/>
    </location>
</feature>
<feature type="coiled-coil region" evidence="1">
    <location>
        <begin position="59"/>
        <end position="86"/>
    </location>
</feature>
<evidence type="ECO:0000259" key="2">
    <source>
        <dbReference type="Pfam" id="PF14082"/>
    </source>
</evidence>
<reference evidence="3" key="1">
    <citation type="journal article" date="2014" name="Front. Microbiol.">
        <title>High frequency of phylogenetically diverse reductive dehalogenase-homologous genes in deep subseafloor sedimentary metagenomes.</title>
        <authorList>
            <person name="Kawai M."/>
            <person name="Futagami T."/>
            <person name="Toyoda A."/>
            <person name="Takaki Y."/>
            <person name="Nishi S."/>
            <person name="Hori S."/>
            <person name="Arai W."/>
            <person name="Tsubouchi T."/>
            <person name="Morono Y."/>
            <person name="Uchiyama I."/>
            <person name="Ito T."/>
            <person name="Fujiyama A."/>
            <person name="Inagaki F."/>
            <person name="Takami H."/>
        </authorList>
    </citation>
    <scope>NUCLEOTIDE SEQUENCE</scope>
    <source>
        <strain evidence="3">Expedition CK06-06</strain>
    </source>
</reference>
<dbReference type="InterPro" id="IPR025359">
    <property type="entry name" value="SduA_C"/>
</dbReference>
<accession>X1IRB3</accession>
<dbReference type="AlphaFoldDB" id="X1IRB3"/>
<keyword evidence="1" id="KW-0175">Coiled coil</keyword>
<gene>
    <name evidence="3" type="ORF">S03H2_61622</name>
</gene>
<evidence type="ECO:0000313" key="3">
    <source>
        <dbReference type="EMBL" id="GAH84966.1"/>
    </source>
</evidence>
<sequence>EVRRGVSIFRPKWISATIVEGEPEEDFANPIQEAKRDIQTLVAANNLGVQLDVNFEITSDKVIRRLENLLAQYRQKLEEAKVEEAIQKFIAKNPFILNPWGKVYPKYRLGTKYICDFLVEDLIAADFKYTFIEIEPASTDLFRKNKKEVREFRSRVNHGLSQLRDWEIWIRENVETLKGDFPEFDQACFILVIGRSKDLSVDQKKVIISENARSKSFTILTYDDLEHRLEELINKLR</sequence>
<evidence type="ECO:0000256" key="1">
    <source>
        <dbReference type="SAM" id="Coils"/>
    </source>
</evidence>
<protein>
    <recommendedName>
        <fullName evidence="2">Shedu protein SduA C-terminal domain-containing protein</fullName>
    </recommendedName>
</protein>
<organism evidence="3">
    <name type="scientific">marine sediment metagenome</name>
    <dbReference type="NCBI Taxonomy" id="412755"/>
    <lineage>
        <taxon>unclassified sequences</taxon>
        <taxon>metagenomes</taxon>
        <taxon>ecological metagenomes</taxon>
    </lineage>
</organism>
<name>X1IRB3_9ZZZZ</name>
<dbReference type="EMBL" id="BARU01039786">
    <property type="protein sequence ID" value="GAH84966.1"/>
    <property type="molecule type" value="Genomic_DNA"/>
</dbReference>
<proteinExistence type="predicted"/>
<feature type="non-terminal residue" evidence="3">
    <location>
        <position position="237"/>
    </location>
</feature>
<dbReference type="Pfam" id="PF14082">
    <property type="entry name" value="SduA_C"/>
    <property type="match status" value="1"/>
</dbReference>